<dbReference type="EMBL" id="ML178826">
    <property type="protein sequence ID" value="TFL01119.1"/>
    <property type="molecule type" value="Genomic_DNA"/>
</dbReference>
<dbReference type="SUPFAM" id="SSF52047">
    <property type="entry name" value="RNI-like"/>
    <property type="match status" value="1"/>
</dbReference>
<evidence type="ECO:0008006" key="3">
    <source>
        <dbReference type="Google" id="ProtNLM"/>
    </source>
</evidence>
<evidence type="ECO:0000313" key="2">
    <source>
        <dbReference type="Proteomes" id="UP000305067"/>
    </source>
</evidence>
<reference evidence="1 2" key="1">
    <citation type="journal article" date="2019" name="Nat. Ecol. Evol.">
        <title>Megaphylogeny resolves global patterns of mushroom evolution.</title>
        <authorList>
            <person name="Varga T."/>
            <person name="Krizsan K."/>
            <person name="Foldi C."/>
            <person name="Dima B."/>
            <person name="Sanchez-Garcia M."/>
            <person name="Sanchez-Ramirez S."/>
            <person name="Szollosi G.J."/>
            <person name="Szarkandi J.G."/>
            <person name="Papp V."/>
            <person name="Albert L."/>
            <person name="Andreopoulos W."/>
            <person name="Angelini C."/>
            <person name="Antonin V."/>
            <person name="Barry K.W."/>
            <person name="Bougher N.L."/>
            <person name="Buchanan P."/>
            <person name="Buyck B."/>
            <person name="Bense V."/>
            <person name="Catcheside P."/>
            <person name="Chovatia M."/>
            <person name="Cooper J."/>
            <person name="Damon W."/>
            <person name="Desjardin D."/>
            <person name="Finy P."/>
            <person name="Geml J."/>
            <person name="Haridas S."/>
            <person name="Hughes K."/>
            <person name="Justo A."/>
            <person name="Karasinski D."/>
            <person name="Kautmanova I."/>
            <person name="Kiss B."/>
            <person name="Kocsube S."/>
            <person name="Kotiranta H."/>
            <person name="LaButti K.M."/>
            <person name="Lechner B.E."/>
            <person name="Liimatainen K."/>
            <person name="Lipzen A."/>
            <person name="Lukacs Z."/>
            <person name="Mihaltcheva S."/>
            <person name="Morgado L.N."/>
            <person name="Niskanen T."/>
            <person name="Noordeloos M.E."/>
            <person name="Ohm R.A."/>
            <person name="Ortiz-Santana B."/>
            <person name="Ovrebo C."/>
            <person name="Racz N."/>
            <person name="Riley R."/>
            <person name="Savchenko A."/>
            <person name="Shiryaev A."/>
            <person name="Soop K."/>
            <person name="Spirin V."/>
            <person name="Szebenyi C."/>
            <person name="Tomsovsky M."/>
            <person name="Tulloss R.E."/>
            <person name="Uehling J."/>
            <person name="Grigoriev I.V."/>
            <person name="Vagvolgyi C."/>
            <person name="Papp T."/>
            <person name="Martin F.M."/>
            <person name="Miettinen O."/>
            <person name="Hibbett D.S."/>
            <person name="Nagy L.G."/>
        </authorList>
    </citation>
    <scope>NUCLEOTIDE SEQUENCE [LARGE SCALE GENOMIC DNA]</scope>
    <source>
        <strain evidence="1 2">CBS 309.79</strain>
    </source>
</reference>
<dbReference type="AlphaFoldDB" id="A0A5C3QLN9"/>
<organism evidence="1 2">
    <name type="scientific">Pterulicium gracile</name>
    <dbReference type="NCBI Taxonomy" id="1884261"/>
    <lineage>
        <taxon>Eukaryota</taxon>
        <taxon>Fungi</taxon>
        <taxon>Dikarya</taxon>
        <taxon>Basidiomycota</taxon>
        <taxon>Agaricomycotina</taxon>
        <taxon>Agaricomycetes</taxon>
        <taxon>Agaricomycetidae</taxon>
        <taxon>Agaricales</taxon>
        <taxon>Pleurotineae</taxon>
        <taxon>Pterulaceae</taxon>
        <taxon>Pterulicium</taxon>
    </lineage>
</organism>
<proteinExistence type="predicted"/>
<name>A0A5C3QLN9_9AGAR</name>
<gene>
    <name evidence="1" type="ORF">BDV98DRAFT_90051</name>
</gene>
<sequence>MHTLLGSRMQRCTIRNWPRDDVDSDDEESEKAVLQVILGLYILATTRMPNIRMLRLENTFIDDELFSAVEKCRHLTRLEIIDCVFDTSEAMIVFTKKARTGSPLRGLAMKDIRVKSTSAPMEITALFQKAIGAWKDLTHFRATSILHLSDFFALRNPDKLRTVILGHIHQDPQRFADFLLGPIVPPARTS</sequence>
<accession>A0A5C3QLN9</accession>
<protein>
    <recommendedName>
        <fullName evidence="3">F-box domain-containing protein</fullName>
    </recommendedName>
</protein>
<keyword evidence="2" id="KW-1185">Reference proteome</keyword>
<evidence type="ECO:0000313" key="1">
    <source>
        <dbReference type="EMBL" id="TFL01119.1"/>
    </source>
</evidence>
<dbReference type="Proteomes" id="UP000305067">
    <property type="component" value="Unassembled WGS sequence"/>
</dbReference>